<protein>
    <submittedName>
        <fullName evidence="1">Uncharacterized protein</fullName>
    </submittedName>
</protein>
<organism evidence="1 2">
    <name type="scientific">Faecalibacterium langellae</name>
    <dbReference type="NCBI Taxonomy" id="3435293"/>
    <lineage>
        <taxon>Bacteria</taxon>
        <taxon>Bacillati</taxon>
        <taxon>Bacillota</taxon>
        <taxon>Clostridia</taxon>
        <taxon>Eubacteriales</taxon>
        <taxon>Oscillospiraceae</taxon>
        <taxon>Faecalibacterium</taxon>
    </lineage>
</organism>
<accession>A0ACC9CX27</accession>
<reference evidence="1 2" key="1">
    <citation type="journal article" date="2017" name="Front. Microbiol.">
        <title>New Insights into the Diversity of the Genus Faecalibacterium.</title>
        <authorList>
            <person name="Benevides L."/>
            <person name="Burman S."/>
            <person name="Martin R."/>
            <person name="Robert V."/>
            <person name="Thomas M."/>
            <person name="Miquel S."/>
            <person name="Chain F."/>
            <person name="Sokol H."/>
            <person name="Bermudez-Humaran L.G."/>
            <person name="Morrison M."/>
            <person name="Langella P."/>
            <person name="Azevedo V.A."/>
            <person name="Chatel J.M."/>
            <person name="Soares S."/>
        </authorList>
    </citation>
    <scope>NUCLEOTIDE SEQUENCE [LARGE SCALE GENOMIC DNA]</scope>
    <source>
        <strain evidence="2">CNCM I-4541</strain>
    </source>
</reference>
<gene>
    <name evidence="1" type="ORF">CGS49_09915</name>
</gene>
<comment type="caution">
    <text evidence="1">The sequence shown here is derived from an EMBL/GenBank/DDBJ whole genome shotgun (WGS) entry which is preliminary data.</text>
</comment>
<dbReference type="EMBL" id="NMTR01000021">
    <property type="protein sequence ID" value="PDX60323.1"/>
    <property type="molecule type" value="Genomic_DNA"/>
</dbReference>
<name>A0ACC9CX27_9FIRM</name>
<keyword evidence="2" id="KW-1185">Reference proteome</keyword>
<evidence type="ECO:0000313" key="2">
    <source>
        <dbReference type="Proteomes" id="UP000220959"/>
    </source>
</evidence>
<sequence length="124" mass="13448">MSSNKNTPKKKSILINVIFVVVVLAIAAALLVARNLRSTSAALRAELIYGDDNTTMNLPLDVNDTYDVDTGYYTVHIEIKDGAARFVDSPCPDHICESFGWLSHEDQTATCLPARAVLTIVPAA</sequence>
<proteinExistence type="predicted"/>
<dbReference type="Proteomes" id="UP000220959">
    <property type="component" value="Unassembled WGS sequence"/>
</dbReference>
<evidence type="ECO:0000313" key="1">
    <source>
        <dbReference type="EMBL" id="PDX60323.1"/>
    </source>
</evidence>